<reference evidence="2 3" key="1">
    <citation type="submission" date="2019-08" db="EMBL/GenBank/DDBJ databases">
        <title>Arthrobacter sp. nov., isolated from plateau pika and Tibetan wild ass.</title>
        <authorList>
            <person name="Ge Y."/>
        </authorList>
    </citation>
    <scope>NUCLEOTIDE SEQUENCE [LARGE SCALE GENOMIC DNA]</scope>
    <source>
        <strain evidence="2 3">785</strain>
    </source>
</reference>
<feature type="domain" description="Saccharopine dehydrogenase NADP binding" evidence="1">
    <location>
        <begin position="9"/>
        <end position="130"/>
    </location>
</feature>
<dbReference type="RefSeq" id="WP_152271179.1">
    <property type="nucleotide sequence ID" value="NZ_VTFX01000001.1"/>
</dbReference>
<keyword evidence="3" id="KW-1185">Reference proteome</keyword>
<dbReference type="EMBL" id="VTFX01000001">
    <property type="protein sequence ID" value="KAD4059926.1"/>
    <property type="molecule type" value="Genomic_DNA"/>
</dbReference>
<dbReference type="Pfam" id="PF03435">
    <property type="entry name" value="Sacchrp_dh_NADP"/>
    <property type="match status" value="1"/>
</dbReference>
<dbReference type="AlphaFoldDB" id="A0A5N6MSS1"/>
<dbReference type="Gene3D" id="3.40.50.720">
    <property type="entry name" value="NAD(P)-binding Rossmann-like Domain"/>
    <property type="match status" value="1"/>
</dbReference>
<comment type="caution">
    <text evidence="2">The sequence shown here is derived from an EMBL/GenBank/DDBJ whole genome shotgun (WGS) entry which is preliminary data.</text>
</comment>
<organism evidence="2 3">
    <name type="scientific">Arthrobacter yangruifuii</name>
    <dbReference type="NCBI Taxonomy" id="2606616"/>
    <lineage>
        <taxon>Bacteria</taxon>
        <taxon>Bacillati</taxon>
        <taxon>Actinomycetota</taxon>
        <taxon>Actinomycetes</taxon>
        <taxon>Micrococcales</taxon>
        <taxon>Micrococcaceae</taxon>
        <taxon>Arthrobacter</taxon>
    </lineage>
</organism>
<name>A0A5N6MSS1_9MICC</name>
<proteinExistence type="predicted"/>
<evidence type="ECO:0000313" key="2">
    <source>
        <dbReference type="EMBL" id="KAD4059926.1"/>
    </source>
</evidence>
<dbReference type="Proteomes" id="UP000326852">
    <property type="component" value="Unassembled WGS sequence"/>
</dbReference>
<dbReference type="InterPro" id="IPR036291">
    <property type="entry name" value="NAD(P)-bd_dom_sf"/>
</dbReference>
<accession>A0A5N6MSS1</accession>
<dbReference type="PANTHER" id="PTHR43781">
    <property type="entry name" value="SACCHAROPINE DEHYDROGENASE"/>
    <property type="match status" value="1"/>
</dbReference>
<evidence type="ECO:0000313" key="3">
    <source>
        <dbReference type="Proteomes" id="UP000326852"/>
    </source>
</evidence>
<dbReference type="PANTHER" id="PTHR43781:SF1">
    <property type="entry name" value="SACCHAROPINE DEHYDROGENASE"/>
    <property type="match status" value="1"/>
</dbReference>
<dbReference type="SUPFAM" id="SSF51735">
    <property type="entry name" value="NAD(P)-binding Rossmann-fold domains"/>
    <property type="match status" value="1"/>
</dbReference>
<protein>
    <recommendedName>
        <fullName evidence="1">Saccharopine dehydrogenase NADP binding domain-containing protein</fullName>
    </recommendedName>
</protein>
<dbReference type="InterPro" id="IPR005097">
    <property type="entry name" value="Sacchrp_dh_NADP-bd"/>
</dbReference>
<sequence length="359" mass="37376">MDDKRKDEIWILGATGKVGRALAGRLAAARIPGVVLVGRSTERLAAIADTLNGSVRTRQLAGVAEMLAAVPRERPLVVINLLGSYAETAIPLAKACMPDGHYVDLSIDINTLSGLVDLHGEARAANSTVIGGAGFGVLATEALVVRLCEGQPTPSRVQIDALSSYAPDDGVMGEALAITSVDVMSMGGRAYRDGILTPVPLGSNLRKHALPDGTAVKSAAVPSGELFAARQASKAPTIDFTSALAPTSPLIRPALPLLSRLLKSPTIRRTMITSLAASKTKRAPRPRPHSWGHAVVDWADGTRRESWLRADDAMDYTADVLTAVVRAFVDGTAPRGAFTPAAALGPGLATDAGATFIDG</sequence>
<gene>
    <name evidence="2" type="ORF">GD627_02250</name>
</gene>
<evidence type="ECO:0000259" key="1">
    <source>
        <dbReference type="Pfam" id="PF03435"/>
    </source>
</evidence>